<name>A0AA38FX48_TAXCH</name>
<feature type="non-terminal residue" evidence="2">
    <location>
        <position position="62"/>
    </location>
</feature>
<dbReference type="Proteomes" id="UP000824469">
    <property type="component" value="Unassembled WGS sequence"/>
</dbReference>
<evidence type="ECO:0000313" key="3">
    <source>
        <dbReference type="Proteomes" id="UP000824469"/>
    </source>
</evidence>
<feature type="region of interest" description="Disordered" evidence="1">
    <location>
        <begin position="1"/>
        <end position="41"/>
    </location>
</feature>
<dbReference type="EMBL" id="JAHRHJ020000006">
    <property type="protein sequence ID" value="KAH9311565.1"/>
    <property type="molecule type" value="Genomic_DNA"/>
</dbReference>
<gene>
    <name evidence="2" type="ORF">KI387_026600</name>
</gene>
<proteinExistence type="predicted"/>
<dbReference type="AlphaFoldDB" id="A0AA38FX48"/>
<keyword evidence="3" id="KW-1185">Reference proteome</keyword>
<organism evidence="2 3">
    <name type="scientific">Taxus chinensis</name>
    <name type="common">Chinese yew</name>
    <name type="synonym">Taxus wallichiana var. chinensis</name>
    <dbReference type="NCBI Taxonomy" id="29808"/>
    <lineage>
        <taxon>Eukaryota</taxon>
        <taxon>Viridiplantae</taxon>
        <taxon>Streptophyta</taxon>
        <taxon>Embryophyta</taxon>
        <taxon>Tracheophyta</taxon>
        <taxon>Spermatophyta</taxon>
        <taxon>Pinopsida</taxon>
        <taxon>Pinidae</taxon>
        <taxon>Conifers II</taxon>
        <taxon>Cupressales</taxon>
        <taxon>Taxaceae</taxon>
        <taxon>Taxus</taxon>
    </lineage>
</organism>
<comment type="caution">
    <text evidence="2">The sequence shown here is derived from an EMBL/GenBank/DDBJ whole genome shotgun (WGS) entry which is preliminary data.</text>
</comment>
<evidence type="ECO:0000313" key="2">
    <source>
        <dbReference type="EMBL" id="KAH9311565.1"/>
    </source>
</evidence>
<sequence>DEEEEHEDSGNLEHRGRKHPTSQREVERVVTPPHPQEGDEEDLNAVQGEHGFKRVFRRIRTQ</sequence>
<reference evidence="2 3" key="1">
    <citation type="journal article" date="2021" name="Nat. Plants">
        <title>The Taxus genome provides insights into paclitaxel biosynthesis.</title>
        <authorList>
            <person name="Xiong X."/>
            <person name="Gou J."/>
            <person name="Liao Q."/>
            <person name="Li Y."/>
            <person name="Zhou Q."/>
            <person name="Bi G."/>
            <person name="Li C."/>
            <person name="Du R."/>
            <person name="Wang X."/>
            <person name="Sun T."/>
            <person name="Guo L."/>
            <person name="Liang H."/>
            <person name="Lu P."/>
            <person name="Wu Y."/>
            <person name="Zhang Z."/>
            <person name="Ro D.K."/>
            <person name="Shang Y."/>
            <person name="Huang S."/>
            <person name="Yan J."/>
        </authorList>
    </citation>
    <scope>NUCLEOTIDE SEQUENCE [LARGE SCALE GENOMIC DNA]</scope>
    <source>
        <strain evidence="2">Ta-2019</strain>
    </source>
</reference>
<feature type="non-terminal residue" evidence="2">
    <location>
        <position position="1"/>
    </location>
</feature>
<evidence type="ECO:0000256" key="1">
    <source>
        <dbReference type="SAM" id="MobiDB-lite"/>
    </source>
</evidence>
<accession>A0AA38FX48</accession>
<protein>
    <submittedName>
        <fullName evidence="2">Uncharacterized protein</fullName>
    </submittedName>
</protein>